<evidence type="ECO:0000313" key="1">
    <source>
        <dbReference type="EMBL" id="HGQ63623.1"/>
    </source>
</evidence>
<dbReference type="SUPFAM" id="SSF53649">
    <property type="entry name" value="Alkaline phosphatase-like"/>
    <property type="match status" value="1"/>
</dbReference>
<dbReference type="AlphaFoldDB" id="A0A7C4NIM4"/>
<dbReference type="EMBL" id="DTBD01000001">
    <property type="protein sequence ID" value="HGQ63623.1"/>
    <property type="molecule type" value="Genomic_DNA"/>
</dbReference>
<protein>
    <recommendedName>
        <fullName evidence="2">Alkaline phosphatase family protein</fullName>
    </recommendedName>
</protein>
<dbReference type="InterPro" id="IPR002591">
    <property type="entry name" value="Phosphodiest/P_Trfase"/>
</dbReference>
<name>A0A7C4NIM4_9CREN</name>
<dbReference type="Gene3D" id="3.40.720.10">
    <property type="entry name" value="Alkaline Phosphatase, subunit A"/>
    <property type="match status" value="1"/>
</dbReference>
<dbReference type="Pfam" id="PF01663">
    <property type="entry name" value="Phosphodiest"/>
    <property type="match status" value="1"/>
</dbReference>
<evidence type="ECO:0008006" key="2">
    <source>
        <dbReference type="Google" id="ProtNLM"/>
    </source>
</evidence>
<comment type="caution">
    <text evidence="1">The sequence shown here is derived from an EMBL/GenBank/DDBJ whole genome shotgun (WGS) entry which is preliminary data.</text>
</comment>
<proteinExistence type="predicted"/>
<gene>
    <name evidence="1" type="ORF">ENU08_00010</name>
</gene>
<reference evidence="1" key="1">
    <citation type="journal article" date="2020" name="mSystems">
        <title>Genome- and Community-Level Interaction Insights into Carbon Utilization and Element Cycling Functions of Hydrothermarchaeota in Hydrothermal Sediment.</title>
        <authorList>
            <person name="Zhou Z."/>
            <person name="Liu Y."/>
            <person name="Xu W."/>
            <person name="Pan J."/>
            <person name="Luo Z.H."/>
            <person name="Li M."/>
        </authorList>
    </citation>
    <scope>NUCLEOTIDE SEQUENCE [LARGE SCALE GENOMIC DNA]</scope>
    <source>
        <strain evidence="1">SpSt-637</strain>
    </source>
</reference>
<sequence>MEKFSKLILFIYIDALDFNKLNLLLDKTSFFRAVDTVLSLNNIPGYSFGIQSTLLTSKLPQEHKHWMPYIYLGNKMKEKEKDVERIKKSLVPVKRLLPLKLRFNNKVIELVFTQSNNIVHRIITGRKALLSSIPLEWFDKIYVYPYYYMNELPFFKMLEKEISKKGCQVYYLGHNLNNCIEKLTNTLLESYRKSHEKVLLFLYVDDLDRVGHRYGAFTSHYLDTMLYIDVFLRKISETCESVSKDFVLLVFSDHGMCDTAGKVDLVRILKRIIEHVEFAVIDATLAFVWLREGSHVDDVVSYLELQLGDQAIVFTPLYNKRELERYGVYFNNREYGDVIIQLKPCRIFYPNFYSSLWWLKALHGFWSTEEVQKSFLVVRSSTSHSDIFRNLKSVADVRNILFRLVE</sequence>
<accession>A0A7C4NIM4</accession>
<organism evidence="1">
    <name type="scientific">Ignisphaera aggregans</name>
    <dbReference type="NCBI Taxonomy" id="334771"/>
    <lineage>
        <taxon>Archaea</taxon>
        <taxon>Thermoproteota</taxon>
        <taxon>Thermoprotei</taxon>
        <taxon>Desulfurococcales</taxon>
        <taxon>Desulfurococcaceae</taxon>
        <taxon>Ignisphaera</taxon>
    </lineage>
</organism>
<dbReference type="InterPro" id="IPR017850">
    <property type="entry name" value="Alkaline_phosphatase_core_sf"/>
</dbReference>